<dbReference type="AlphaFoldDB" id="A0A0T5P8F8"/>
<gene>
    <name evidence="2" type="ORF">RIdsm_03507</name>
    <name evidence="1" type="ORF">XM52_14630</name>
</gene>
<sequence length="62" mass="6562">MGAGLKPGLRAVSGVGRGFGINAMPHTREVTIWGDVRVGDRGNLEIDTLARYVARLQEVVAG</sequence>
<dbReference type="SUPFAM" id="SSF63380">
    <property type="entry name" value="Riboflavin synthase domain-like"/>
    <property type="match status" value="1"/>
</dbReference>
<name>A0A0T5P8F8_9RHOB</name>
<dbReference type="Gene3D" id="2.40.30.20">
    <property type="match status" value="1"/>
</dbReference>
<evidence type="ECO:0000313" key="3">
    <source>
        <dbReference type="Proteomes" id="UP000051401"/>
    </source>
</evidence>
<evidence type="ECO:0000313" key="4">
    <source>
        <dbReference type="Proteomes" id="UP000325785"/>
    </source>
</evidence>
<dbReference type="InterPro" id="IPR023366">
    <property type="entry name" value="ATP_synth_asu-like_sf"/>
</dbReference>
<dbReference type="KEGG" id="rid:RIdsm_03507"/>
<dbReference type="InterPro" id="IPR017938">
    <property type="entry name" value="Riboflavin_synthase-like_b-brl"/>
</dbReference>
<keyword evidence="3" id="KW-1185">Reference proteome</keyword>
<proteinExistence type="predicted"/>
<dbReference type="STRING" id="540747.SAMN04488031_10889"/>
<dbReference type="EMBL" id="LAXI01000008">
    <property type="protein sequence ID" value="KRS17288.1"/>
    <property type="molecule type" value="Genomic_DNA"/>
</dbReference>
<dbReference type="Proteomes" id="UP000325785">
    <property type="component" value="Chromosome"/>
</dbReference>
<reference evidence="2 4" key="2">
    <citation type="submission" date="2018-08" db="EMBL/GenBank/DDBJ databases">
        <title>Genetic Globetrotter - A new plasmid hitch-hiking vast phylogenetic and geographic distances.</title>
        <authorList>
            <person name="Vollmers J."/>
            <person name="Petersen J."/>
        </authorList>
    </citation>
    <scope>NUCLEOTIDE SEQUENCE [LARGE SCALE GENOMIC DNA]</scope>
    <source>
        <strain evidence="2 4">DSM 26383</strain>
    </source>
</reference>
<dbReference type="PATRIC" id="fig|540747.5.peg.5994"/>
<dbReference type="EMBL" id="CP031598">
    <property type="protein sequence ID" value="QEW27689.1"/>
    <property type="molecule type" value="Genomic_DNA"/>
</dbReference>
<evidence type="ECO:0000313" key="1">
    <source>
        <dbReference type="EMBL" id="KRS17288.1"/>
    </source>
</evidence>
<evidence type="ECO:0000313" key="2">
    <source>
        <dbReference type="EMBL" id="QEW27689.1"/>
    </source>
</evidence>
<dbReference type="Proteomes" id="UP000051401">
    <property type="component" value="Unassembled WGS sequence"/>
</dbReference>
<reference evidence="1 3" key="1">
    <citation type="submission" date="2015-04" db="EMBL/GenBank/DDBJ databases">
        <title>The draft genome sequence of Roseovarius indicus B108T.</title>
        <authorList>
            <person name="Li G."/>
            <person name="Lai Q."/>
            <person name="Shao Z."/>
            <person name="Yan P."/>
        </authorList>
    </citation>
    <scope>NUCLEOTIDE SEQUENCE [LARGE SCALE GENOMIC DNA]</scope>
    <source>
        <strain evidence="1 3">B108</strain>
    </source>
</reference>
<organism evidence="1 3">
    <name type="scientific">Roseovarius indicus</name>
    <dbReference type="NCBI Taxonomy" id="540747"/>
    <lineage>
        <taxon>Bacteria</taxon>
        <taxon>Pseudomonadati</taxon>
        <taxon>Pseudomonadota</taxon>
        <taxon>Alphaproteobacteria</taxon>
        <taxon>Rhodobacterales</taxon>
        <taxon>Roseobacteraceae</taxon>
        <taxon>Roseovarius</taxon>
    </lineage>
</organism>
<accession>A0A0T5P8F8</accession>
<protein>
    <submittedName>
        <fullName evidence="2">Riboflavin synthase subunit alpha</fullName>
    </submittedName>
</protein>